<protein>
    <submittedName>
        <fullName evidence="1">Uncharacterized protein</fullName>
    </submittedName>
</protein>
<accession>A0A4Y1MRL3</accession>
<keyword evidence="1" id="KW-0614">Plasmid</keyword>
<dbReference type="RefSeq" id="WP_265548392.1">
    <property type="nucleotide sequence ID" value="NZ_CP025065.1"/>
</dbReference>
<dbReference type="EMBL" id="CP025188">
    <property type="protein sequence ID" value="AWV20621.1"/>
    <property type="molecule type" value="Genomic_DNA"/>
</dbReference>
<sequence length="88" mass="9846">MAVTLKRWYATEDIHVPLWASIRTKGTLPVSPHLRPKPTMSATLPDHLNCVVLIEQIDRSSHYLGWGYDYTECVPMDVARGVIAVGEA</sequence>
<organism evidence="1">
    <name type="scientific">Roseomonas mucosa</name>
    <dbReference type="NCBI Taxonomy" id="207340"/>
    <lineage>
        <taxon>Bacteria</taxon>
        <taxon>Pseudomonadati</taxon>
        <taxon>Pseudomonadota</taxon>
        <taxon>Alphaproteobacteria</taxon>
        <taxon>Acetobacterales</taxon>
        <taxon>Roseomonadaceae</taxon>
        <taxon>Roseomonas</taxon>
    </lineage>
</organism>
<gene>
    <name evidence="1" type="ORF">RADP37_04775</name>
</gene>
<evidence type="ECO:0000313" key="1">
    <source>
        <dbReference type="EMBL" id="AWV20621.1"/>
    </source>
</evidence>
<proteinExistence type="predicted"/>
<name>A0A4Y1MRL3_9PROT</name>
<reference evidence="1" key="1">
    <citation type="submission" date="2017-12" db="EMBL/GenBank/DDBJ databases">
        <authorList>
            <person name="Martens C."/>
            <person name="Dahlstrom E."/>
            <person name="Barbian K."/>
            <person name="Sykora L."/>
            <person name="Ricklefs S."/>
            <person name="Bruno D."/>
            <person name="Anzick I."/>
            <person name="Myles I."/>
            <person name="Datta S.K."/>
        </authorList>
    </citation>
    <scope>NUCLEOTIDE SEQUENCE</scope>
    <source>
        <strain evidence="1">AD2</strain>
        <plasmid evidence="1">p1-AD2</plasmid>
    </source>
</reference>
<dbReference type="AlphaFoldDB" id="A0A4Y1MRL3"/>
<geneLocation type="plasmid" evidence="1">
    <name>p1-AD2</name>
</geneLocation>